<feature type="region of interest" description="Disordered" evidence="1">
    <location>
        <begin position="93"/>
        <end position="132"/>
    </location>
</feature>
<feature type="region of interest" description="Disordered" evidence="1">
    <location>
        <begin position="288"/>
        <end position="310"/>
    </location>
</feature>
<evidence type="ECO:0000256" key="1">
    <source>
        <dbReference type="SAM" id="MobiDB-lite"/>
    </source>
</evidence>
<proteinExistence type="predicted"/>
<reference evidence="2" key="1">
    <citation type="submission" date="2023-02" db="EMBL/GenBank/DDBJ databases">
        <authorList>
            <person name="Palmer J.M."/>
        </authorList>
    </citation>
    <scope>NUCLEOTIDE SEQUENCE</scope>
    <source>
        <strain evidence="2">FW57</strain>
    </source>
</reference>
<feature type="compositionally biased region" description="Low complexity" evidence="1">
    <location>
        <begin position="122"/>
        <end position="132"/>
    </location>
</feature>
<feature type="region of interest" description="Disordered" evidence="1">
    <location>
        <begin position="191"/>
        <end position="249"/>
    </location>
</feature>
<feature type="compositionally biased region" description="Polar residues" evidence="1">
    <location>
        <begin position="93"/>
        <end position="103"/>
    </location>
</feature>
<sequence>MPAHGRSPAPSLPPVNDEATVPFSDLFRSGFDPATVDATTQLADRSIFVTSNGRRYRFESIPDETPVQGRVPASAALPYPIAQPASYYTPSPTISGSPASLPTPQLHVHAPAPESGRGWGRSPSNASSHSYSPGAYSVRPGYAGNAVPGPEPRGAAQDVTSMMAHLNINRFGATPMYGLSDGGVQAAETLTDPDLAPRSPPGPTSPGSLSPSPRASYLQQEQQQQQPQTQQQPAHYQASSWGPQDSPGAAPQYWAPVNYANYTAQTNQHLLSSRQRAVATTGLPSLLEGATPMTPHRASDPVSALSPYSTDKEVCDGQGSGNGYFYHPLHASVSAPPSFVGRQASYSGYGSADIDTLTPVVVQHPAPSTSSDGASTSRDNVLPGEDLLFDGPVKSAQTLTAPVFRDGLLKVFRNTLTNDLRFHCRVDRESETYWMKASNAQLVPAYAYDQRLSNVVYIRDKESDKGAGYMQASQGNYRPSGIYQFSSLRELFDFQAKLTGEKVVLDIGSVRMVTLSRASSRSSTQFSSARLQIWHELEGRRHAQSDVASFVTAGTALSGPLRDRLVASPSRLVLYLGRSGEYITVFITDDLEIKPEGQTLVKVKPRKGPTPFSRKASRWQWVKARLVSNQGSEPAAFDIHGKPVEVDVGSDYDSYKTFEIEFENSPSQDNFVRKWDEVMRERRLQRARLTHIEEDMGAAVFTGRQARGVFM</sequence>
<organism evidence="2 3">
    <name type="scientific">Staphylotrichum longicolle</name>
    <dbReference type="NCBI Taxonomy" id="669026"/>
    <lineage>
        <taxon>Eukaryota</taxon>
        <taxon>Fungi</taxon>
        <taxon>Dikarya</taxon>
        <taxon>Ascomycota</taxon>
        <taxon>Pezizomycotina</taxon>
        <taxon>Sordariomycetes</taxon>
        <taxon>Sordariomycetidae</taxon>
        <taxon>Sordariales</taxon>
        <taxon>Chaetomiaceae</taxon>
        <taxon>Staphylotrichum</taxon>
    </lineage>
</organism>
<gene>
    <name evidence="2" type="ORF">NEMBOFW57_000989</name>
</gene>
<dbReference type="Proteomes" id="UP001197093">
    <property type="component" value="Unassembled WGS sequence"/>
</dbReference>
<dbReference type="EMBL" id="JAHCVI010000001">
    <property type="protein sequence ID" value="KAG7290982.1"/>
    <property type="molecule type" value="Genomic_DNA"/>
</dbReference>
<comment type="caution">
    <text evidence="2">The sequence shown here is derived from an EMBL/GenBank/DDBJ whole genome shotgun (WGS) entry which is preliminary data.</text>
</comment>
<keyword evidence="3" id="KW-1185">Reference proteome</keyword>
<dbReference type="AlphaFoldDB" id="A0AAD4F0N9"/>
<name>A0AAD4F0N9_9PEZI</name>
<feature type="compositionally biased region" description="Low complexity" evidence="1">
    <location>
        <begin position="205"/>
        <end position="232"/>
    </location>
</feature>
<evidence type="ECO:0000313" key="3">
    <source>
        <dbReference type="Proteomes" id="UP001197093"/>
    </source>
</evidence>
<feature type="compositionally biased region" description="Polar residues" evidence="1">
    <location>
        <begin position="233"/>
        <end position="243"/>
    </location>
</feature>
<evidence type="ECO:0000313" key="2">
    <source>
        <dbReference type="EMBL" id="KAG7290982.1"/>
    </source>
</evidence>
<protein>
    <submittedName>
        <fullName evidence="2">Uncharacterized protein</fullName>
    </submittedName>
</protein>
<accession>A0AAD4F0N9</accession>